<dbReference type="RefSeq" id="WP_117442252.1">
    <property type="nucleotide sequence ID" value="NZ_JAJFEN010000075.1"/>
</dbReference>
<comment type="caution">
    <text evidence="2">The sequence shown here is derived from an EMBL/GenBank/DDBJ whole genome shotgun (WGS) entry which is preliminary data.</text>
</comment>
<evidence type="ECO:0000313" key="2">
    <source>
        <dbReference type="EMBL" id="RGC17210.1"/>
    </source>
</evidence>
<reference evidence="2 3" key="1">
    <citation type="submission" date="2018-08" db="EMBL/GenBank/DDBJ databases">
        <title>A genome reference for cultivated species of the human gut microbiota.</title>
        <authorList>
            <person name="Zou Y."/>
            <person name="Xue W."/>
            <person name="Luo G."/>
        </authorList>
    </citation>
    <scope>NUCLEOTIDE SEQUENCE [LARGE SCALE GENOMIC DNA]</scope>
    <source>
        <strain evidence="2 3">OF01-2LB</strain>
    </source>
</reference>
<dbReference type="InterPro" id="IPR005149">
    <property type="entry name" value="Tscrpt_reg_PadR_N"/>
</dbReference>
<name>A0A3E2W002_CLOIN</name>
<proteinExistence type="predicted"/>
<feature type="domain" description="Transcription regulator PadR N-terminal" evidence="1">
    <location>
        <begin position="18"/>
        <end position="83"/>
    </location>
</feature>
<evidence type="ECO:0000259" key="1">
    <source>
        <dbReference type="Pfam" id="PF03551"/>
    </source>
</evidence>
<organism evidence="2 3">
    <name type="scientific">Clostridium innocuum</name>
    <dbReference type="NCBI Taxonomy" id="1522"/>
    <lineage>
        <taxon>Bacteria</taxon>
        <taxon>Bacillati</taxon>
        <taxon>Bacillota</taxon>
        <taxon>Clostridia</taxon>
        <taxon>Eubacteriales</taxon>
        <taxon>Clostridiaceae</taxon>
        <taxon>Clostridium</taxon>
    </lineage>
</organism>
<dbReference type="SUPFAM" id="SSF46785">
    <property type="entry name" value="Winged helix' DNA-binding domain"/>
    <property type="match status" value="1"/>
</dbReference>
<dbReference type="Proteomes" id="UP000260025">
    <property type="component" value="Unassembled WGS sequence"/>
</dbReference>
<gene>
    <name evidence="2" type="ORF">DXA38_05045</name>
</gene>
<dbReference type="AlphaFoldDB" id="A0A3E2W002"/>
<dbReference type="InterPro" id="IPR036390">
    <property type="entry name" value="WH_DNA-bd_sf"/>
</dbReference>
<dbReference type="Gene3D" id="1.10.10.10">
    <property type="entry name" value="Winged helix-like DNA-binding domain superfamily/Winged helix DNA-binding domain"/>
    <property type="match status" value="1"/>
</dbReference>
<dbReference type="PANTHER" id="PTHR33169:SF13">
    <property type="entry name" value="PADR-FAMILY TRANSCRIPTIONAL REGULATOR"/>
    <property type="match status" value="1"/>
</dbReference>
<dbReference type="Pfam" id="PF03551">
    <property type="entry name" value="PadR"/>
    <property type="match status" value="1"/>
</dbReference>
<protein>
    <submittedName>
        <fullName evidence="2">PadR family transcriptional regulator</fullName>
    </submittedName>
</protein>
<accession>A0A3E2W002</accession>
<dbReference type="InterPro" id="IPR036388">
    <property type="entry name" value="WH-like_DNA-bd_sf"/>
</dbReference>
<dbReference type="OrthoDB" id="9814826at2"/>
<dbReference type="EMBL" id="QVEV01000005">
    <property type="protein sequence ID" value="RGC17210.1"/>
    <property type="molecule type" value="Genomic_DNA"/>
</dbReference>
<dbReference type="PANTHER" id="PTHR33169">
    <property type="entry name" value="PADR-FAMILY TRANSCRIPTIONAL REGULATOR"/>
    <property type="match status" value="1"/>
</dbReference>
<sequence>MPKKQLETLTEPMYYTLLALLQARCGMEITEFVLTLTKGRVHLVPGTLYTMLSKFENEDMIRETESDGRKRFYLITEKGKGMLMQEYRRLKTMLQDGEAWMEKQGGEEEAAS</sequence>
<dbReference type="InterPro" id="IPR052509">
    <property type="entry name" value="Metal_resp_DNA-bind_regulator"/>
</dbReference>
<evidence type="ECO:0000313" key="3">
    <source>
        <dbReference type="Proteomes" id="UP000260025"/>
    </source>
</evidence>